<dbReference type="EMBL" id="JAUSVO010000001">
    <property type="protein sequence ID" value="MDQ0436004.1"/>
    <property type="molecule type" value="Genomic_DNA"/>
</dbReference>
<keyword evidence="3" id="KW-1185">Reference proteome</keyword>
<sequence length="380" mass="39247">MSFHFSGGALRGLTLVSALLLSTAAFAAPDATKIATSLVAALQAKGDAKATFDSATANGDVVTITNLKVSSKEGGDATVPSVVITNPVERTSGGFTATSIAFDNGQMVDGERTVTWATGISNDAIVPDPTEMHSTAKITPFSHFAITSIKAADKTSPDPVTIGSVSIDLGNVVDGAPNEGKLAVTGINIPGSVLRQDEQTKDWVDQLGYQELTLDVAIDGSFDSSKDSLQIRTITIDGKDVGKLAINGDFGGLPRQKLQNPDQLKELASTATIQNATIRFDNAGIVQRVIEMQAKAMGATSEQFVEQISGALPLLLSALGNQGFQDKIASAASVFLKDPKSLTITATPGTPVPIMQIIGAAGTAPQTIPDILSVGIAANN</sequence>
<proteinExistence type="predicted"/>
<evidence type="ECO:0008006" key="4">
    <source>
        <dbReference type="Google" id="ProtNLM"/>
    </source>
</evidence>
<accession>A0ABU0H3B7</accession>
<dbReference type="Proteomes" id="UP001241603">
    <property type="component" value="Unassembled WGS sequence"/>
</dbReference>
<organism evidence="2 3">
    <name type="scientific">Kaistia dalseonensis</name>
    <dbReference type="NCBI Taxonomy" id="410840"/>
    <lineage>
        <taxon>Bacteria</taxon>
        <taxon>Pseudomonadati</taxon>
        <taxon>Pseudomonadota</taxon>
        <taxon>Alphaproteobacteria</taxon>
        <taxon>Hyphomicrobiales</taxon>
        <taxon>Kaistiaceae</taxon>
        <taxon>Kaistia</taxon>
    </lineage>
</organism>
<comment type="caution">
    <text evidence="2">The sequence shown here is derived from an EMBL/GenBank/DDBJ whole genome shotgun (WGS) entry which is preliminary data.</text>
</comment>
<dbReference type="RefSeq" id="WP_266346949.1">
    <property type="nucleotide sequence ID" value="NZ_JAPKNG010000001.1"/>
</dbReference>
<evidence type="ECO:0000313" key="3">
    <source>
        <dbReference type="Proteomes" id="UP001241603"/>
    </source>
</evidence>
<protein>
    <recommendedName>
        <fullName evidence="4">DUF2125 domain-containing protein</fullName>
    </recommendedName>
</protein>
<name>A0ABU0H3B7_9HYPH</name>
<evidence type="ECO:0000313" key="2">
    <source>
        <dbReference type="EMBL" id="MDQ0436004.1"/>
    </source>
</evidence>
<keyword evidence="1" id="KW-0732">Signal</keyword>
<reference evidence="2 3" key="1">
    <citation type="submission" date="2023-07" db="EMBL/GenBank/DDBJ databases">
        <title>Genomic Encyclopedia of Type Strains, Phase IV (KMG-IV): sequencing the most valuable type-strain genomes for metagenomic binning, comparative biology and taxonomic classification.</title>
        <authorList>
            <person name="Goeker M."/>
        </authorList>
    </citation>
    <scope>NUCLEOTIDE SEQUENCE [LARGE SCALE GENOMIC DNA]</scope>
    <source>
        <strain evidence="2 3">B6-8</strain>
    </source>
</reference>
<feature type="chain" id="PRO_5045802822" description="DUF2125 domain-containing protein" evidence="1">
    <location>
        <begin position="28"/>
        <end position="380"/>
    </location>
</feature>
<feature type="signal peptide" evidence="1">
    <location>
        <begin position="1"/>
        <end position="27"/>
    </location>
</feature>
<evidence type="ECO:0000256" key="1">
    <source>
        <dbReference type="SAM" id="SignalP"/>
    </source>
</evidence>
<gene>
    <name evidence="2" type="ORF">QO014_000374</name>
</gene>